<keyword evidence="3" id="KW-1185">Reference proteome</keyword>
<reference evidence="2 3" key="1">
    <citation type="submission" date="2019-02" db="EMBL/GenBank/DDBJ databases">
        <title>Deep-cultivation of Planctomycetes and their phenomic and genomic characterization uncovers novel biology.</title>
        <authorList>
            <person name="Wiegand S."/>
            <person name="Jogler M."/>
            <person name="Boedeker C."/>
            <person name="Pinto D."/>
            <person name="Vollmers J."/>
            <person name="Rivas-Marin E."/>
            <person name="Kohn T."/>
            <person name="Peeters S.H."/>
            <person name="Heuer A."/>
            <person name="Rast P."/>
            <person name="Oberbeckmann S."/>
            <person name="Bunk B."/>
            <person name="Jeske O."/>
            <person name="Meyerdierks A."/>
            <person name="Storesund J.E."/>
            <person name="Kallscheuer N."/>
            <person name="Luecker S."/>
            <person name="Lage O.M."/>
            <person name="Pohl T."/>
            <person name="Merkel B.J."/>
            <person name="Hornburger P."/>
            <person name="Mueller R.-W."/>
            <person name="Bruemmer F."/>
            <person name="Labrenz M."/>
            <person name="Spormann A.M."/>
            <person name="Op Den Camp H."/>
            <person name="Overmann J."/>
            <person name="Amann R."/>
            <person name="Jetten M.S.M."/>
            <person name="Mascher T."/>
            <person name="Medema M.H."/>
            <person name="Devos D.P."/>
            <person name="Kaster A.-K."/>
            <person name="Ovreas L."/>
            <person name="Rohde M."/>
            <person name="Galperin M.Y."/>
            <person name="Jogler C."/>
        </authorList>
    </citation>
    <scope>NUCLEOTIDE SEQUENCE [LARGE SCALE GENOMIC DNA]</scope>
    <source>
        <strain evidence="2 3">Pla52n</strain>
    </source>
</reference>
<evidence type="ECO:0000313" key="2">
    <source>
        <dbReference type="EMBL" id="TWU00801.1"/>
    </source>
</evidence>
<comment type="caution">
    <text evidence="2">The sequence shown here is derived from an EMBL/GenBank/DDBJ whole genome shotgun (WGS) entry which is preliminary data.</text>
</comment>
<accession>A0A5C6AN11</accession>
<dbReference type="AlphaFoldDB" id="A0A5C6AN11"/>
<feature type="transmembrane region" description="Helical" evidence="1">
    <location>
        <begin position="1074"/>
        <end position="1096"/>
    </location>
</feature>
<organism evidence="2 3">
    <name type="scientific">Stieleria varia</name>
    <dbReference type="NCBI Taxonomy" id="2528005"/>
    <lineage>
        <taxon>Bacteria</taxon>
        <taxon>Pseudomonadati</taxon>
        <taxon>Planctomycetota</taxon>
        <taxon>Planctomycetia</taxon>
        <taxon>Pirellulales</taxon>
        <taxon>Pirellulaceae</taxon>
        <taxon>Stieleria</taxon>
    </lineage>
</organism>
<keyword evidence="1" id="KW-1133">Transmembrane helix</keyword>
<dbReference type="Proteomes" id="UP000320176">
    <property type="component" value="Unassembled WGS sequence"/>
</dbReference>
<proteinExistence type="predicted"/>
<feature type="transmembrane region" description="Helical" evidence="1">
    <location>
        <begin position="1043"/>
        <end position="1062"/>
    </location>
</feature>
<dbReference type="RefSeq" id="WP_146521359.1">
    <property type="nucleotide sequence ID" value="NZ_CP151726.1"/>
</dbReference>
<dbReference type="OrthoDB" id="523546at2"/>
<dbReference type="EMBL" id="SJPN01000005">
    <property type="protein sequence ID" value="TWU00801.1"/>
    <property type="molecule type" value="Genomic_DNA"/>
</dbReference>
<feature type="transmembrane region" description="Helical" evidence="1">
    <location>
        <begin position="1002"/>
        <end position="1023"/>
    </location>
</feature>
<keyword evidence="1" id="KW-0472">Membrane</keyword>
<protein>
    <submittedName>
        <fullName evidence="2">Uncharacterized protein</fullName>
    </submittedName>
</protein>
<sequence length="1215" mass="130420">MNTPNVSRLSVTDNDGKPASLTISTDIVDYVESARTFGREDLSDPNADGRFQRRMVAIPDKQGDVVTPMVLTISSSAGLYLVRKDGTSGDGDGWRLIDVDDSIEAMVGYKPRIRTFNAAWTDEDQVAIVVAFDDQTSERSRVFVAYNLSTRNTDWQNIAWQDLGTREDVRVEGIRVLSDGKGGWRVVLAGDRGPNDMLYLLDSQDAKPFAKSTVFNPAVTLDEIFDFDAAMHPTQGPGIAVLGTNGGTRDLSFRPFPTPEIPIPPVVPLPCPSGATVIESGLTRPVGRSGRLHATNLYISGEGTYLIEAAELRNQEEAAVTEIVSPSVAAQTQDLVVAENSDGSAVVWTVGQGGRLVMVRKSGEQNAPWSTPLSLRNDVVAIAPVHGDDHTTTSLLTVYRDGHAAFLSREQGPSGQWQERRLSVATPEDAIRITCYGTSFRLLDSSGIPIPEKSVSVSASTLSSVVVNGKSAFIGPNLTVTATTDLNGSINVYDRVSSLTPAVYRFQSETLSEAIDVNPSGGVQERLRSMTGDELRGATITNPDGRSESLLPAEYKAGGQLSAQVDAVAQAMQQVAKLSVTTTGQKLPAGVTKAATTASYSSQLNTASIPDGFRMGIQTTAQGVITMENDVINGLINAGEAVGSFFADIGESIADFFEGIGAKIKEGLQFVMAKVEKGLEFICKIGNQVKRFLVDTLEQLGGMLTWLWDQVKTGLEKVWEYLKFVFDWQDIIIARNVMVTATGEAITYVEGCVDELKDKTEDGFNKVIADIRRWQAEIGVPSVKLNPDEAGGGFGKQLMDGLSSVGDVIDKITGNSVIGWVMEKATGLMDEIITIESENPSALAMKTAKDFVGGLISDEINNVMSLWQQLAADIVSIVGREVPSRESISFEMIQNLIIAVGADLVVGFLESVKDLVVRTLELIRGLIEVVRSAVFAKIRFPFIEKIIKLFSPESDVDVSFRLVDAFMLMLAVPSTIAYKLIFNEAPFKKGQTLNLPLGRATVSSYAIGDIMPYMAIAGGFAKLAVAGYQTKQAVAKKDGLGKMGIIGGLFFGGIGLAAEVFARHDPDKEHNGDTINALEMCGIGAASFVLLTSAAFAAAKWGATADSAEIDAAVSIVGNVALVGVGCAVFGILIDYLRQSEDEYQQRRQASESLRWLTRTFDQAGTILIMSGVFPKDPVLKTILIGSGAACKAGTLLFTISQVVTQKTYVDKALA</sequence>
<feature type="transmembrane region" description="Helical" evidence="1">
    <location>
        <begin position="1116"/>
        <end position="1137"/>
    </location>
</feature>
<evidence type="ECO:0000256" key="1">
    <source>
        <dbReference type="SAM" id="Phobius"/>
    </source>
</evidence>
<name>A0A5C6AN11_9BACT</name>
<evidence type="ECO:0000313" key="3">
    <source>
        <dbReference type="Proteomes" id="UP000320176"/>
    </source>
</evidence>
<keyword evidence="1" id="KW-0812">Transmembrane</keyword>
<gene>
    <name evidence="2" type="ORF">Pla52n_41700</name>
</gene>